<gene>
    <name evidence="2" type="ORF">COU35_01330</name>
</gene>
<dbReference type="EMBL" id="PFCB01000010">
    <property type="protein sequence ID" value="PIR74694.1"/>
    <property type="molecule type" value="Genomic_DNA"/>
</dbReference>
<sequence>MITLEERGTPEGRKKRQPYLSGAGYAQAWLNAAICSDRWLVNVELFDPTNPDHRLDYFDFLGHIREKKTSRWLPTGTTALIYAIALASSLERVQSIAFDHTALHDTMPDTPEHLRAVLDVRARATALTGTVAGPNVTLAQICHMADQVRQTLRMGAPNPTPIPPPPKPTALLVRLGGSEDE</sequence>
<evidence type="ECO:0000313" key="2">
    <source>
        <dbReference type="EMBL" id="PIR74694.1"/>
    </source>
</evidence>
<name>A0A2H0TRC6_9BACT</name>
<proteinExistence type="predicted"/>
<feature type="compositionally biased region" description="Pro residues" evidence="1">
    <location>
        <begin position="158"/>
        <end position="168"/>
    </location>
</feature>
<comment type="caution">
    <text evidence="2">The sequence shown here is derived from an EMBL/GenBank/DDBJ whole genome shotgun (WGS) entry which is preliminary data.</text>
</comment>
<feature type="region of interest" description="Disordered" evidence="1">
    <location>
        <begin position="156"/>
        <end position="181"/>
    </location>
</feature>
<dbReference type="Proteomes" id="UP000230154">
    <property type="component" value="Unassembled WGS sequence"/>
</dbReference>
<evidence type="ECO:0000313" key="3">
    <source>
        <dbReference type="Proteomes" id="UP000230154"/>
    </source>
</evidence>
<dbReference type="AlphaFoldDB" id="A0A2H0TRC6"/>
<organism evidence="2 3">
    <name type="scientific">Candidatus Magasanikbacteria bacterium CG10_big_fil_rev_8_21_14_0_10_47_10</name>
    <dbReference type="NCBI Taxonomy" id="1974652"/>
    <lineage>
        <taxon>Bacteria</taxon>
        <taxon>Candidatus Magasanikiibacteriota</taxon>
    </lineage>
</organism>
<evidence type="ECO:0000256" key="1">
    <source>
        <dbReference type="SAM" id="MobiDB-lite"/>
    </source>
</evidence>
<reference evidence="3" key="1">
    <citation type="submission" date="2017-09" db="EMBL/GenBank/DDBJ databases">
        <title>Depth-based differentiation of microbial function through sediment-hosted aquifers and enrichment of novel symbionts in the deep terrestrial subsurface.</title>
        <authorList>
            <person name="Probst A.J."/>
            <person name="Ladd B."/>
            <person name="Jarett J.K."/>
            <person name="Geller-Mcgrath D.E."/>
            <person name="Sieber C.M.K."/>
            <person name="Emerson J.B."/>
            <person name="Anantharaman K."/>
            <person name="Thomas B.C."/>
            <person name="Malmstrom R."/>
            <person name="Stieglmeier M."/>
            <person name="Klingl A."/>
            <person name="Woyke T."/>
            <person name="Ryan C.M."/>
            <person name="Banfield J.F."/>
        </authorList>
    </citation>
    <scope>NUCLEOTIDE SEQUENCE [LARGE SCALE GENOMIC DNA]</scope>
</reference>
<protein>
    <submittedName>
        <fullName evidence="2">Uncharacterized protein</fullName>
    </submittedName>
</protein>
<accession>A0A2H0TRC6</accession>